<dbReference type="GO" id="GO:0005576">
    <property type="term" value="C:extracellular region"/>
    <property type="evidence" value="ECO:0007669"/>
    <property type="project" value="UniProtKB-SubCell"/>
</dbReference>
<comment type="caution">
    <text evidence="23">The sequence shown here is derived from an EMBL/GenBank/DDBJ whole genome shotgun (WGS) entry which is preliminary data.</text>
</comment>
<keyword evidence="24" id="KW-1185">Reference proteome</keyword>
<evidence type="ECO:0000256" key="21">
    <source>
        <dbReference type="SAM" id="SignalP"/>
    </source>
</evidence>
<evidence type="ECO:0000256" key="4">
    <source>
        <dbReference type="ARBA" id="ARBA00004613"/>
    </source>
</evidence>
<evidence type="ECO:0000256" key="6">
    <source>
        <dbReference type="ARBA" id="ARBA00022525"/>
    </source>
</evidence>
<evidence type="ECO:0000256" key="20">
    <source>
        <dbReference type="ARBA" id="ARBA00033328"/>
    </source>
</evidence>
<evidence type="ECO:0000256" key="16">
    <source>
        <dbReference type="ARBA" id="ARBA00023145"/>
    </source>
</evidence>
<dbReference type="Gene3D" id="3.40.630.10">
    <property type="entry name" value="Zn peptidases"/>
    <property type="match status" value="1"/>
</dbReference>
<evidence type="ECO:0000259" key="22">
    <source>
        <dbReference type="Pfam" id="PF04389"/>
    </source>
</evidence>
<dbReference type="InterPro" id="IPR039866">
    <property type="entry name" value="CPQ"/>
</dbReference>
<protein>
    <recommendedName>
        <fullName evidence="5">Carboxypeptidase Q</fullName>
    </recommendedName>
    <alternativeName>
        <fullName evidence="20">Plasma glutamate carboxypeptidase</fullName>
    </alternativeName>
</protein>
<sequence length="474" mass="49044">MTFRRIAARAACSLALPLALSAAPAWGQRTAPPPAPPVDPKVAALRDAALKDDLAYAIIEGLTTEVGQRLAGTEAEARGRAWGAAKLKALGFSNVAIETYQMPVWVRGEETAEIVAPVPHRLHLAALGNSGSTGPKGLTAEVAVFPTYNDLAAAPDGSLTGKIAYVGNAMQRTQDGSGYGANGAARFVGPALAARKGAAAIVIRSIGTDHHRLPHTGTTNFAEGQAPIPAAALSVPDAELIERLATRGQPIRLRLLLTPQQTGMHESGNVIAEVPGTDPDAGIVLIGGHLDSWDLGTGAIDDASGLAITTAAAKRILDSGMRPRRTIRVVWFGAEEVGGPGGRDYARRHGGERHALAAESDFGADRVWRFETALPDSAAAVGARLGSALAPLGIVRGNGVAGDGADIAPIIRTGVAGVDLNQSGLDYFDVHHTADDVLDRVEPEALRQNVAAWTAMLAIVANAPEAIGPVVRPK</sequence>
<proteinExistence type="predicted"/>
<evidence type="ECO:0000256" key="11">
    <source>
        <dbReference type="ARBA" id="ARBA00022801"/>
    </source>
</evidence>
<dbReference type="SUPFAM" id="SSF53187">
    <property type="entry name" value="Zn-dependent exopeptidases"/>
    <property type="match status" value="1"/>
</dbReference>
<keyword evidence="7" id="KW-0121">Carboxypeptidase</keyword>
<evidence type="ECO:0000256" key="14">
    <source>
        <dbReference type="ARBA" id="ARBA00023034"/>
    </source>
</evidence>
<dbReference type="GO" id="GO:0005764">
    <property type="term" value="C:lysosome"/>
    <property type="evidence" value="ECO:0007669"/>
    <property type="project" value="UniProtKB-SubCell"/>
</dbReference>
<feature type="signal peptide" evidence="21">
    <location>
        <begin position="1"/>
        <end position="27"/>
    </location>
</feature>
<keyword evidence="16" id="KW-0865">Zymogen</keyword>
<evidence type="ECO:0000313" key="23">
    <source>
        <dbReference type="EMBL" id="PCG08823.1"/>
    </source>
</evidence>
<dbReference type="Pfam" id="PF04389">
    <property type="entry name" value="Peptidase_M28"/>
    <property type="match status" value="1"/>
</dbReference>
<organism evidence="23 24">
    <name type="scientific">Sphingomonas ginsenosidimutans</name>
    <dbReference type="NCBI Taxonomy" id="862134"/>
    <lineage>
        <taxon>Bacteria</taxon>
        <taxon>Pseudomonadati</taxon>
        <taxon>Pseudomonadota</taxon>
        <taxon>Alphaproteobacteria</taxon>
        <taxon>Sphingomonadales</taxon>
        <taxon>Sphingomonadaceae</taxon>
        <taxon>Sphingomonas</taxon>
    </lineage>
</organism>
<feature type="chain" id="PRO_5012065241" description="Carboxypeptidase Q" evidence="21">
    <location>
        <begin position="28"/>
        <end position="474"/>
    </location>
</feature>
<dbReference type="PANTHER" id="PTHR12053:SF3">
    <property type="entry name" value="CARBOXYPEPTIDASE Q"/>
    <property type="match status" value="1"/>
</dbReference>
<evidence type="ECO:0000256" key="18">
    <source>
        <dbReference type="ARBA" id="ARBA00023228"/>
    </source>
</evidence>
<name>A0A2A4HXU7_9SPHN</name>
<keyword evidence="6" id="KW-0964">Secreted</keyword>
<evidence type="ECO:0000256" key="3">
    <source>
        <dbReference type="ARBA" id="ARBA00004555"/>
    </source>
</evidence>
<dbReference type="GO" id="GO:0004180">
    <property type="term" value="F:carboxypeptidase activity"/>
    <property type="evidence" value="ECO:0007669"/>
    <property type="project" value="UniProtKB-KW"/>
</dbReference>
<evidence type="ECO:0000256" key="15">
    <source>
        <dbReference type="ARBA" id="ARBA00023049"/>
    </source>
</evidence>
<feature type="domain" description="Peptidase M28" evidence="22">
    <location>
        <begin position="269"/>
        <end position="453"/>
    </location>
</feature>
<dbReference type="GO" id="GO:0070573">
    <property type="term" value="F:metallodipeptidase activity"/>
    <property type="evidence" value="ECO:0007669"/>
    <property type="project" value="InterPro"/>
</dbReference>
<dbReference type="GO" id="GO:0006508">
    <property type="term" value="P:proteolysis"/>
    <property type="evidence" value="ECO:0007669"/>
    <property type="project" value="UniProtKB-KW"/>
</dbReference>
<reference evidence="23 24" key="1">
    <citation type="submission" date="2017-09" db="EMBL/GenBank/DDBJ databases">
        <title>Sphingomonas ginsenosidimutans KACC 14949, whole genome shotgun sequence.</title>
        <authorList>
            <person name="Feng G."/>
            <person name="Zhu H."/>
        </authorList>
    </citation>
    <scope>NUCLEOTIDE SEQUENCE [LARGE SCALE GENOMIC DNA]</scope>
    <source>
        <strain evidence="23 24">KACC 14949</strain>
    </source>
</reference>
<dbReference type="Gene3D" id="3.50.30.30">
    <property type="match status" value="1"/>
</dbReference>
<keyword evidence="18" id="KW-0458">Lysosome</keyword>
<evidence type="ECO:0000256" key="17">
    <source>
        <dbReference type="ARBA" id="ARBA00023180"/>
    </source>
</evidence>
<dbReference type="EMBL" id="NWVD01000004">
    <property type="protein sequence ID" value="PCG08823.1"/>
    <property type="molecule type" value="Genomic_DNA"/>
</dbReference>
<evidence type="ECO:0000256" key="2">
    <source>
        <dbReference type="ARBA" id="ARBA00004371"/>
    </source>
</evidence>
<keyword evidence="14" id="KW-0333">Golgi apparatus</keyword>
<keyword evidence="13" id="KW-0862">Zinc</keyword>
<evidence type="ECO:0000256" key="1">
    <source>
        <dbReference type="ARBA" id="ARBA00004240"/>
    </source>
</evidence>
<dbReference type="AlphaFoldDB" id="A0A2A4HXU7"/>
<accession>A0A2A4HXU7</accession>
<dbReference type="Proteomes" id="UP000218784">
    <property type="component" value="Unassembled WGS sequence"/>
</dbReference>
<evidence type="ECO:0000256" key="19">
    <source>
        <dbReference type="ARBA" id="ARBA00025833"/>
    </source>
</evidence>
<evidence type="ECO:0000256" key="13">
    <source>
        <dbReference type="ARBA" id="ARBA00022833"/>
    </source>
</evidence>
<evidence type="ECO:0000256" key="10">
    <source>
        <dbReference type="ARBA" id="ARBA00022729"/>
    </source>
</evidence>
<evidence type="ECO:0000256" key="9">
    <source>
        <dbReference type="ARBA" id="ARBA00022723"/>
    </source>
</evidence>
<keyword evidence="17" id="KW-0325">Glycoprotein</keyword>
<dbReference type="RefSeq" id="WP_096612644.1">
    <property type="nucleotide sequence ID" value="NZ_NWVD01000004.1"/>
</dbReference>
<evidence type="ECO:0000256" key="7">
    <source>
        <dbReference type="ARBA" id="ARBA00022645"/>
    </source>
</evidence>
<gene>
    <name evidence="23" type="ORF">COA17_11870</name>
</gene>
<keyword evidence="12" id="KW-0256">Endoplasmic reticulum</keyword>
<evidence type="ECO:0000256" key="8">
    <source>
        <dbReference type="ARBA" id="ARBA00022670"/>
    </source>
</evidence>
<comment type="subunit">
    <text evidence="19">Homodimer. The monomeric form is inactive while the homodimer is active.</text>
</comment>
<dbReference type="InterPro" id="IPR007484">
    <property type="entry name" value="Peptidase_M28"/>
</dbReference>
<keyword evidence="11" id="KW-0378">Hydrolase</keyword>
<evidence type="ECO:0000313" key="24">
    <source>
        <dbReference type="Proteomes" id="UP000218784"/>
    </source>
</evidence>
<evidence type="ECO:0000256" key="5">
    <source>
        <dbReference type="ARBA" id="ARBA00014116"/>
    </source>
</evidence>
<dbReference type="GO" id="GO:0046872">
    <property type="term" value="F:metal ion binding"/>
    <property type="evidence" value="ECO:0007669"/>
    <property type="project" value="UniProtKB-KW"/>
</dbReference>
<keyword evidence="15" id="KW-0482">Metalloprotease</keyword>
<keyword evidence="9" id="KW-0479">Metal-binding</keyword>
<comment type="subcellular location">
    <subcellularLocation>
        <location evidence="1">Endoplasmic reticulum</location>
    </subcellularLocation>
    <subcellularLocation>
        <location evidence="3">Golgi apparatus</location>
    </subcellularLocation>
    <subcellularLocation>
        <location evidence="2">Lysosome</location>
    </subcellularLocation>
    <subcellularLocation>
        <location evidence="4">Secreted</location>
    </subcellularLocation>
</comment>
<keyword evidence="8" id="KW-0645">Protease</keyword>
<evidence type="ECO:0000256" key="12">
    <source>
        <dbReference type="ARBA" id="ARBA00022824"/>
    </source>
</evidence>
<dbReference type="PANTHER" id="PTHR12053">
    <property type="entry name" value="PROTEASE FAMILY M28 PLASMA GLUTAMATE CARBOXYPEPTIDASE-RELATED"/>
    <property type="match status" value="1"/>
</dbReference>
<keyword evidence="10 21" id="KW-0732">Signal</keyword>